<sequence>MLPATLRGAGGDDWSFVFFLFLFFDCVVEGFGGGVVGVRKTQWSHSLRLPLPSQSCSRGTPSAARGEARGVAQHAAEHSHRRWLREGRAALLVRARVFFFFTVVWRMRSDVRPLQCVTARVSLGVS</sequence>
<accession>A0A422NLG8</accession>
<keyword evidence="1" id="KW-0472">Membrane</keyword>
<gene>
    <name evidence="2" type="ORF">Tco025E_07608</name>
</gene>
<protein>
    <submittedName>
        <fullName evidence="2">Uncharacterized protein</fullName>
    </submittedName>
</protein>
<dbReference type="EMBL" id="MKKU01000603">
    <property type="protein sequence ID" value="RNF06313.1"/>
    <property type="molecule type" value="Genomic_DNA"/>
</dbReference>
<evidence type="ECO:0000256" key="1">
    <source>
        <dbReference type="SAM" id="Phobius"/>
    </source>
</evidence>
<keyword evidence="1" id="KW-1133">Transmembrane helix</keyword>
<dbReference type="Proteomes" id="UP000284403">
    <property type="component" value="Unassembled WGS sequence"/>
</dbReference>
<feature type="transmembrane region" description="Helical" evidence="1">
    <location>
        <begin position="16"/>
        <end position="38"/>
    </location>
</feature>
<dbReference type="GeneID" id="40321219"/>
<evidence type="ECO:0000313" key="3">
    <source>
        <dbReference type="Proteomes" id="UP000284403"/>
    </source>
</evidence>
<dbReference type="AlphaFoldDB" id="A0A422NLG8"/>
<keyword evidence="3" id="KW-1185">Reference proteome</keyword>
<keyword evidence="1" id="KW-0812">Transmembrane</keyword>
<name>A0A422NLG8_9TRYP</name>
<proteinExistence type="predicted"/>
<dbReference type="RefSeq" id="XP_029225429.1">
    <property type="nucleotide sequence ID" value="XM_029374471.1"/>
</dbReference>
<evidence type="ECO:0000313" key="2">
    <source>
        <dbReference type="EMBL" id="RNF06313.1"/>
    </source>
</evidence>
<organism evidence="2 3">
    <name type="scientific">Trypanosoma conorhini</name>
    <dbReference type="NCBI Taxonomy" id="83891"/>
    <lineage>
        <taxon>Eukaryota</taxon>
        <taxon>Discoba</taxon>
        <taxon>Euglenozoa</taxon>
        <taxon>Kinetoplastea</taxon>
        <taxon>Metakinetoplastina</taxon>
        <taxon>Trypanosomatida</taxon>
        <taxon>Trypanosomatidae</taxon>
        <taxon>Trypanosoma</taxon>
    </lineage>
</organism>
<comment type="caution">
    <text evidence="2">The sequence shown here is derived from an EMBL/GenBank/DDBJ whole genome shotgun (WGS) entry which is preliminary data.</text>
</comment>
<reference evidence="2 3" key="1">
    <citation type="journal article" date="2018" name="BMC Genomics">
        <title>Genomic comparison of Trypanosoma conorhini and Trypanosoma rangeli to Trypanosoma cruzi strains of high and low virulence.</title>
        <authorList>
            <person name="Bradwell K.R."/>
            <person name="Koparde V.N."/>
            <person name="Matveyev A.V."/>
            <person name="Serrano M.G."/>
            <person name="Alves J.M."/>
            <person name="Parikh H."/>
            <person name="Huang B."/>
            <person name="Lee V."/>
            <person name="Espinosa-Alvarez O."/>
            <person name="Ortiz P.A."/>
            <person name="Costa-Martins A.G."/>
            <person name="Teixeira M.M."/>
            <person name="Buck G.A."/>
        </authorList>
    </citation>
    <scope>NUCLEOTIDE SEQUENCE [LARGE SCALE GENOMIC DNA]</scope>
    <source>
        <strain evidence="2 3">025E</strain>
    </source>
</reference>